<dbReference type="SMART" id="SM00448">
    <property type="entry name" value="REC"/>
    <property type="match status" value="1"/>
</dbReference>
<proteinExistence type="predicted"/>
<gene>
    <name evidence="3" type="ORF">AAG747_17175</name>
</gene>
<comment type="caution">
    <text evidence="3">The sequence shown here is derived from an EMBL/GenBank/DDBJ whole genome shotgun (WGS) entry which is preliminary data.</text>
</comment>
<dbReference type="Pfam" id="PF00072">
    <property type="entry name" value="Response_reg"/>
    <property type="match status" value="1"/>
</dbReference>
<dbReference type="InterPro" id="IPR052893">
    <property type="entry name" value="TCS_response_regulator"/>
</dbReference>
<dbReference type="GO" id="GO:0000160">
    <property type="term" value="P:phosphorelay signal transduction system"/>
    <property type="evidence" value="ECO:0007669"/>
    <property type="project" value="InterPro"/>
</dbReference>
<sequence length="129" mass="14672">MDTLAVVDDNEVVHFIIDEIVKKYQLAKRLLPFLDGESAIEFFKTACEEQEALPDLLLLDINLPGLDGWDFLEEFAKIQSNLKKELTIYMLSSSINEQDMEKAAYNPFVSGYVTKPVTAEKLKNLLEAK</sequence>
<feature type="modified residue" description="4-aspartylphosphate" evidence="1">
    <location>
        <position position="60"/>
    </location>
</feature>
<dbReference type="InterPro" id="IPR011006">
    <property type="entry name" value="CheY-like_superfamily"/>
</dbReference>
<dbReference type="Proteomes" id="UP001403385">
    <property type="component" value="Unassembled WGS sequence"/>
</dbReference>
<dbReference type="PROSITE" id="PS50110">
    <property type="entry name" value="RESPONSE_REGULATORY"/>
    <property type="match status" value="1"/>
</dbReference>
<dbReference type="PANTHER" id="PTHR44520">
    <property type="entry name" value="RESPONSE REGULATOR RCP1-RELATED"/>
    <property type="match status" value="1"/>
</dbReference>
<evidence type="ECO:0000313" key="3">
    <source>
        <dbReference type="EMBL" id="MEN7549659.1"/>
    </source>
</evidence>
<evidence type="ECO:0000256" key="1">
    <source>
        <dbReference type="PROSITE-ProRule" id="PRU00169"/>
    </source>
</evidence>
<dbReference type="RefSeq" id="WP_346822438.1">
    <property type="nucleotide sequence ID" value="NZ_JBDKWZ010000010.1"/>
</dbReference>
<dbReference type="AlphaFoldDB" id="A0AAW9RXP1"/>
<keyword evidence="1" id="KW-0597">Phosphoprotein</keyword>
<dbReference type="EMBL" id="JBDKWZ010000010">
    <property type="protein sequence ID" value="MEN7549659.1"/>
    <property type="molecule type" value="Genomic_DNA"/>
</dbReference>
<evidence type="ECO:0000313" key="4">
    <source>
        <dbReference type="Proteomes" id="UP001403385"/>
    </source>
</evidence>
<reference evidence="3 4" key="1">
    <citation type="submission" date="2024-04" db="EMBL/GenBank/DDBJ databases">
        <title>Novel genus in family Flammeovirgaceae.</title>
        <authorList>
            <person name="Nguyen T.H."/>
            <person name="Vuong T.Q."/>
            <person name="Le H."/>
            <person name="Kim S.-G."/>
        </authorList>
    </citation>
    <scope>NUCLEOTIDE SEQUENCE [LARGE SCALE GENOMIC DNA]</scope>
    <source>
        <strain evidence="3 4">JCM 23209</strain>
    </source>
</reference>
<organism evidence="3 4">
    <name type="scientific">Rapidithrix thailandica</name>
    <dbReference type="NCBI Taxonomy" id="413964"/>
    <lineage>
        <taxon>Bacteria</taxon>
        <taxon>Pseudomonadati</taxon>
        <taxon>Bacteroidota</taxon>
        <taxon>Cytophagia</taxon>
        <taxon>Cytophagales</taxon>
        <taxon>Flammeovirgaceae</taxon>
        <taxon>Rapidithrix</taxon>
    </lineage>
</organism>
<accession>A0AAW9RXP1</accession>
<keyword evidence="4" id="KW-1185">Reference proteome</keyword>
<evidence type="ECO:0000259" key="2">
    <source>
        <dbReference type="PROSITE" id="PS50110"/>
    </source>
</evidence>
<dbReference type="Gene3D" id="3.40.50.2300">
    <property type="match status" value="1"/>
</dbReference>
<feature type="domain" description="Response regulatory" evidence="2">
    <location>
        <begin position="3"/>
        <end position="129"/>
    </location>
</feature>
<dbReference type="SUPFAM" id="SSF52172">
    <property type="entry name" value="CheY-like"/>
    <property type="match status" value="1"/>
</dbReference>
<dbReference type="InterPro" id="IPR001789">
    <property type="entry name" value="Sig_transdc_resp-reg_receiver"/>
</dbReference>
<dbReference type="PANTHER" id="PTHR44520:SF2">
    <property type="entry name" value="RESPONSE REGULATOR RCP1"/>
    <property type="match status" value="1"/>
</dbReference>
<name>A0AAW9RXP1_9BACT</name>
<protein>
    <submittedName>
        <fullName evidence="3">Response regulator</fullName>
    </submittedName>
</protein>